<evidence type="ECO:0000256" key="1">
    <source>
        <dbReference type="ARBA" id="ARBA00005801"/>
    </source>
</evidence>
<comment type="similarity">
    <text evidence="1">Belongs to the peptidase A24 family.</text>
</comment>
<keyword evidence="2" id="KW-1133">Transmembrane helix</keyword>
<organism evidence="4">
    <name type="scientific">freshwater metagenome</name>
    <dbReference type="NCBI Taxonomy" id="449393"/>
    <lineage>
        <taxon>unclassified sequences</taxon>
        <taxon>metagenomes</taxon>
        <taxon>ecological metagenomes</taxon>
    </lineage>
</organism>
<dbReference type="InterPro" id="IPR014032">
    <property type="entry name" value="Peptidase_A24A_bac"/>
</dbReference>
<dbReference type="PANTHER" id="PTHR30487:SF0">
    <property type="entry name" value="PREPILIN LEADER PEPTIDASE_N-METHYLTRANSFERASE-RELATED"/>
    <property type="match status" value="1"/>
</dbReference>
<dbReference type="AlphaFoldDB" id="A0A6J6G960"/>
<proteinExistence type="inferred from homology"/>
<feature type="transmembrane region" description="Helical" evidence="2">
    <location>
        <begin position="86"/>
        <end position="106"/>
    </location>
</feature>
<keyword evidence="2" id="KW-0472">Membrane</keyword>
<evidence type="ECO:0000256" key="2">
    <source>
        <dbReference type="SAM" id="Phobius"/>
    </source>
</evidence>
<dbReference type="Gene3D" id="1.20.120.1220">
    <property type="match status" value="1"/>
</dbReference>
<dbReference type="PANTHER" id="PTHR30487">
    <property type="entry name" value="TYPE 4 PREPILIN-LIKE PROTEINS LEADER PEPTIDE-PROCESSING ENZYME"/>
    <property type="match status" value="1"/>
</dbReference>
<evidence type="ECO:0000259" key="3">
    <source>
        <dbReference type="Pfam" id="PF01478"/>
    </source>
</evidence>
<dbReference type="InterPro" id="IPR000045">
    <property type="entry name" value="Prepilin_IV_endopep_pep"/>
</dbReference>
<dbReference type="GO" id="GO:0004190">
    <property type="term" value="F:aspartic-type endopeptidase activity"/>
    <property type="evidence" value="ECO:0007669"/>
    <property type="project" value="InterPro"/>
</dbReference>
<dbReference type="InterPro" id="IPR050882">
    <property type="entry name" value="Prepilin_peptidase/N-MTase"/>
</dbReference>
<gene>
    <name evidence="4" type="ORF">UFOPK1835_00080</name>
</gene>
<feature type="transmembrane region" description="Helical" evidence="2">
    <location>
        <begin position="62"/>
        <end position="80"/>
    </location>
</feature>
<dbReference type="GO" id="GO:0005886">
    <property type="term" value="C:plasma membrane"/>
    <property type="evidence" value="ECO:0007669"/>
    <property type="project" value="TreeGrafter"/>
</dbReference>
<keyword evidence="2" id="KW-0812">Transmembrane</keyword>
<feature type="transmembrane region" description="Helical" evidence="2">
    <location>
        <begin position="32"/>
        <end position="50"/>
    </location>
</feature>
<name>A0A6J6G960_9ZZZZ</name>
<feature type="domain" description="Prepilin type IV endopeptidase peptidase" evidence="3">
    <location>
        <begin position="39"/>
        <end position="149"/>
    </location>
</feature>
<evidence type="ECO:0000313" key="4">
    <source>
        <dbReference type="EMBL" id="CAB4596329.1"/>
    </source>
</evidence>
<protein>
    <submittedName>
        <fullName evidence="4">Unannotated protein</fullName>
    </submittedName>
</protein>
<dbReference type="EMBL" id="CAEZUP010000002">
    <property type="protein sequence ID" value="CAB4596329.1"/>
    <property type="molecule type" value="Genomic_DNA"/>
</dbReference>
<feature type="transmembrane region" description="Helical" evidence="2">
    <location>
        <begin position="7"/>
        <end position="26"/>
    </location>
</feature>
<accession>A0A6J6G960</accession>
<dbReference type="PRINTS" id="PR00864">
    <property type="entry name" value="PREPILNPTASE"/>
</dbReference>
<reference evidence="4" key="1">
    <citation type="submission" date="2020-05" db="EMBL/GenBank/DDBJ databases">
        <authorList>
            <person name="Chiriac C."/>
            <person name="Salcher M."/>
            <person name="Ghai R."/>
            <person name="Kavagutti S V."/>
        </authorList>
    </citation>
    <scope>NUCLEOTIDE SEQUENCE</scope>
</reference>
<dbReference type="Pfam" id="PF01478">
    <property type="entry name" value="Peptidase_A24"/>
    <property type="match status" value="1"/>
</dbReference>
<dbReference type="GO" id="GO:0006465">
    <property type="term" value="P:signal peptide processing"/>
    <property type="evidence" value="ECO:0007669"/>
    <property type="project" value="TreeGrafter"/>
</dbReference>
<sequence length="191" mass="20378">MGRARGTVALTVGAGVVLAVLGWWRFRESGPAETVLYVALFLVLLALSIIDLREYRLPDRIVLPSIAIGMASLSVLSVVNDTFDRLQFAFIGALVYFGVLLVAHLVSPRGMGFGDVKLAVLLGLAVGWLGTDMTESVRLVLWAMLLGFASGSIAGIVLLVIRRRNVPFPFGPFLAFGTIATVLFSASLIGS</sequence>
<feature type="transmembrane region" description="Helical" evidence="2">
    <location>
        <begin position="173"/>
        <end position="190"/>
    </location>
</feature>
<feature type="transmembrane region" description="Helical" evidence="2">
    <location>
        <begin position="140"/>
        <end position="161"/>
    </location>
</feature>